<dbReference type="EMBL" id="MDKC01000001">
    <property type="protein sequence ID" value="ODG93879.1"/>
    <property type="molecule type" value="Genomic_DNA"/>
</dbReference>
<organism evidence="2 3">
    <name type="scientific">Gottfriedia luciferensis</name>
    <dbReference type="NCBI Taxonomy" id="178774"/>
    <lineage>
        <taxon>Bacteria</taxon>
        <taxon>Bacillati</taxon>
        <taxon>Bacillota</taxon>
        <taxon>Bacilli</taxon>
        <taxon>Bacillales</taxon>
        <taxon>Bacillaceae</taxon>
        <taxon>Gottfriedia</taxon>
    </lineage>
</organism>
<accession>A0ABX2ZZT3</accession>
<keyword evidence="1" id="KW-1133">Transmembrane helix</keyword>
<keyword evidence="1" id="KW-0812">Transmembrane</keyword>
<name>A0ABX2ZZT3_9BACI</name>
<dbReference type="InterPro" id="IPR054224">
    <property type="entry name" value="DUF6944"/>
</dbReference>
<proteinExistence type="predicted"/>
<evidence type="ECO:0000313" key="2">
    <source>
        <dbReference type="EMBL" id="ODG93879.1"/>
    </source>
</evidence>
<sequence length="222" mass="24497">MRDLVDDLPLIGAYFLLLGTSTAAVGVSSKKIVSENFGRSLFAKGNAIEAFGNSIQAIGREKLYKRVKNENDNEKEKEFELTMMIGAWIQAIGNGTNTFATNLEIEGLEREGHKLNALGSVIQSIGAQIETTGALIEGTQLDKIEAYGNQLIGLGALIDGIGNAALLRDKIILGDDLLLVGSWVQVFGAILIIYALRNKRSEYEKEQLDYRYGYYPNKQFEW</sequence>
<gene>
    <name evidence="2" type="ORF">BED47_01530</name>
</gene>
<evidence type="ECO:0000313" key="3">
    <source>
        <dbReference type="Proteomes" id="UP000094580"/>
    </source>
</evidence>
<dbReference type="Pfam" id="PF22116">
    <property type="entry name" value="DUF6944"/>
    <property type="match status" value="1"/>
</dbReference>
<protein>
    <submittedName>
        <fullName evidence="2">Uncharacterized protein</fullName>
    </submittedName>
</protein>
<comment type="caution">
    <text evidence="2">The sequence shown here is derived from an EMBL/GenBank/DDBJ whole genome shotgun (WGS) entry which is preliminary data.</text>
</comment>
<evidence type="ECO:0000256" key="1">
    <source>
        <dbReference type="SAM" id="Phobius"/>
    </source>
</evidence>
<reference evidence="2 3" key="1">
    <citation type="submission" date="2016-07" db="EMBL/GenBank/DDBJ databases">
        <authorList>
            <person name="Townsley L."/>
            <person name="Shank E.A."/>
        </authorList>
    </citation>
    <scope>NUCLEOTIDE SEQUENCE [LARGE SCALE GENOMIC DNA]</scope>
    <source>
        <strain evidence="2 3">CH01</strain>
    </source>
</reference>
<keyword evidence="1" id="KW-0472">Membrane</keyword>
<feature type="transmembrane region" description="Helical" evidence="1">
    <location>
        <begin position="177"/>
        <end position="196"/>
    </location>
</feature>
<dbReference type="RefSeq" id="WP_069032059.1">
    <property type="nucleotide sequence ID" value="NZ_MDKC01000001.1"/>
</dbReference>
<keyword evidence="3" id="KW-1185">Reference proteome</keyword>
<dbReference type="Proteomes" id="UP000094580">
    <property type="component" value="Unassembled WGS sequence"/>
</dbReference>